<name>A0A1S7LDS3_MAGMO</name>
<dbReference type="GO" id="GO:0016757">
    <property type="term" value="F:glycosyltransferase activity"/>
    <property type="evidence" value="ECO:0007669"/>
    <property type="project" value="InterPro"/>
</dbReference>
<dbReference type="Gene3D" id="3.40.50.2000">
    <property type="entry name" value="Glycogen Phosphorylase B"/>
    <property type="match status" value="2"/>
</dbReference>
<dbReference type="InterPro" id="IPR028098">
    <property type="entry name" value="Glyco_trans_4-like_N"/>
</dbReference>
<organism evidence="3">
    <name type="scientific">Magnetococcus massalia (strain MO-1)</name>
    <dbReference type="NCBI Taxonomy" id="451514"/>
    <lineage>
        <taxon>Bacteria</taxon>
        <taxon>Pseudomonadati</taxon>
        <taxon>Pseudomonadota</taxon>
        <taxon>Magnetococcia</taxon>
        <taxon>Magnetococcales</taxon>
        <taxon>Magnetococcaceae</taxon>
        <taxon>Magnetococcus</taxon>
    </lineage>
</organism>
<sequence>MVFYGHPTTRAAYYGTKMAKPHWKLAVIRQRYTAFGGAERFLQRAMTSLQESQGVDITMLSRRWPDAQQSVEINPRYFGRLGRDRGFARAVCDYLEEHPYDLVQSHERLPCCDLYRAGDGLHRVWLAERARELGWRAKLAHAMPYHHDVLRAEEALFRSPRLKAVICNSKMVQRELIEQFNFAHEKSHVIYSGVDQDHFNPGLKASRSQLRQQWEIPQQAPLFLFVGSGFERKGVGRTLAAMAKMSQPAYLLIVGKDKRQRIYERQAKQLGIAQRVRFCGPQQDVRPFYGAADALLLPTLYDPFPNVALEAMAAALPIITSHKSGAQDLIVQGESGLVGDALDQAFLTDAMEQLCDPQICLDWGAAGREIIAPITLDAMAGRMVALYESLLP</sequence>
<keyword evidence="3" id="KW-0808">Transferase</keyword>
<dbReference type="AlphaFoldDB" id="A0A1S7LDS3"/>
<reference evidence="3" key="1">
    <citation type="submission" date="2015-04" db="EMBL/GenBank/DDBJ databases">
        <authorList>
            <person name="Syromyatnikov M.Y."/>
            <person name="Popov V.N."/>
        </authorList>
    </citation>
    <scope>NUCLEOTIDE SEQUENCE</scope>
    <source>
        <strain evidence="3">MO-1</strain>
    </source>
</reference>
<feature type="domain" description="Glycosyltransferase subfamily 4-like N-terminal" evidence="2">
    <location>
        <begin position="35"/>
        <end position="197"/>
    </location>
</feature>
<dbReference type="CDD" id="cd03801">
    <property type="entry name" value="GT4_PimA-like"/>
    <property type="match status" value="1"/>
</dbReference>
<dbReference type="PANTHER" id="PTHR12526:SF623">
    <property type="entry name" value="WABG"/>
    <property type="match status" value="1"/>
</dbReference>
<feature type="domain" description="Glycosyl transferase family 1" evidence="1">
    <location>
        <begin position="207"/>
        <end position="363"/>
    </location>
</feature>
<evidence type="ECO:0000313" key="3">
    <source>
        <dbReference type="EMBL" id="CRH05065.1"/>
    </source>
</evidence>
<dbReference type="Pfam" id="PF00534">
    <property type="entry name" value="Glycos_transf_1"/>
    <property type="match status" value="1"/>
</dbReference>
<dbReference type="Pfam" id="PF13439">
    <property type="entry name" value="Glyco_transf_4"/>
    <property type="match status" value="1"/>
</dbReference>
<dbReference type="InterPro" id="IPR001296">
    <property type="entry name" value="Glyco_trans_1"/>
</dbReference>
<accession>A0A1S7LDS3</accession>
<protein>
    <submittedName>
        <fullName evidence="3">Glycosyl transferase, group 1</fullName>
    </submittedName>
</protein>
<dbReference type="SUPFAM" id="SSF53756">
    <property type="entry name" value="UDP-Glycosyltransferase/glycogen phosphorylase"/>
    <property type="match status" value="1"/>
</dbReference>
<gene>
    <name evidence="3" type="ORF">MAGMO_0866</name>
</gene>
<dbReference type="PANTHER" id="PTHR12526">
    <property type="entry name" value="GLYCOSYLTRANSFERASE"/>
    <property type="match status" value="1"/>
</dbReference>
<evidence type="ECO:0000259" key="1">
    <source>
        <dbReference type="Pfam" id="PF00534"/>
    </source>
</evidence>
<dbReference type="EMBL" id="LO017727">
    <property type="protein sequence ID" value="CRH05065.1"/>
    <property type="molecule type" value="Genomic_DNA"/>
</dbReference>
<evidence type="ECO:0000259" key="2">
    <source>
        <dbReference type="Pfam" id="PF13439"/>
    </source>
</evidence>
<proteinExistence type="predicted"/>